<dbReference type="Proteomes" id="UP000241885">
    <property type="component" value="Chromosome"/>
</dbReference>
<keyword evidence="6" id="KW-0411">Iron-sulfur</keyword>
<accession>A0A2R4BPQ4</accession>
<feature type="transmembrane region" description="Helical" evidence="7">
    <location>
        <begin position="342"/>
        <end position="365"/>
    </location>
</feature>
<reference evidence="9 10" key="1">
    <citation type="submission" date="2018-03" db="EMBL/GenBank/DDBJ databases">
        <title>Complete genome sequence of Thauera aromatica, a model organism for studying aromatic compound degradation under denitrifying conditions.</title>
        <authorList>
            <person name="Lo H.-Y."/>
            <person name="Goris T."/>
            <person name="Boll M."/>
            <person name="Mueller J.A."/>
        </authorList>
    </citation>
    <scope>NUCLEOTIDE SEQUENCE [LARGE SCALE GENOMIC DNA]</scope>
    <source>
        <strain evidence="9 10">K172</strain>
    </source>
</reference>
<keyword evidence="7" id="KW-0812">Transmembrane</keyword>
<evidence type="ECO:0000256" key="4">
    <source>
        <dbReference type="ARBA" id="ARBA00022982"/>
    </source>
</evidence>
<evidence type="ECO:0000256" key="1">
    <source>
        <dbReference type="ARBA" id="ARBA00022448"/>
    </source>
</evidence>
<feature type="transmembrane region" description="Helical" evidence="7">
    <location>
        <begin position="34"/>
        <end position="57"/>
    </location>
</feature>
<dbReference type="EMBL" id="CP028339">
    <property type="protein sequence ID" value="AVR89309.1"/>
    <property type="molecule type" value="Genomic_DNA"/>
</dbReference>
<keyword evidence="4" id="KW-0249">Electron transport</keyword>
<keyword evidence="5" id="KW-0408">Iron</keyword>
<feature type="domain" description="4Fe-4S ferredoxin-type" evidence="8">
    <location>
        <begin position="163"/>
        <end position="197"/>
    </location>
</feature>
<keyword evidence="7" id="KW-0472">Membrane</keyword>
<protein>
    <submittedName>
        <fullName evidence="9">Membrane-bound ferredoxin</fullName>
    </submittedName>
</protein>
<feature type="domain" description="4Fe-4S ferredoxin-type" evidence="8">
    <location>
        <begin position="77"/>
        <end position="114"/>
    </location>
</feature>
<evidence type="ECO:0000256" key="3">
    <source>
        <dbReference type="ARBA" id="ARBA00022723"/>
    </source>
</evidence>
<feature type="transmembrane region" description="Helical" evidence="7">
    <location>
        <begin position="149"/>
        <end position="171"/>
    </location>
</feature>
<dbReference type="GO" id="GO:0046872">
    <property type="term" value="F:metal ion binding"/>
    <property type="evidence" value="ECO:0007669"/>
    <property type="project" value="UniProtKB-KW"/>
</dbReference>
<feature type="transmembrane region" description="Helical" evidence="7">
    <location>
        <begin position="377"/>
        <end position="401"/>
    </location>
</feature>
<keyword evidence="2" id="KW-0004">4Fe-4S</keyword>
<keyword evidence="1" id="KW-0813">Transport</keyword>
<dbReference type="RefSeq" id="WP_245880893.1">
    <property type="nucleotide sequence ID" value="NZ_CP028339.1"/>
</dbReference>
<evidence type="ECO:0000259" key="8">
    <source>
        <dbReference type="Pfam" id="PF12801"/>
    </source>
</evidence>
<feature type="transmembrane region" description="Helical" evidence="7">
    <location>
        <begin position="446"/>
        <end position="468"/>
    </location>
</feature>
<feature type="transmembrane region" description="Helical" evidence="7">
    <location>
        <begin position="77"/>
        <end position="102"/>
    </location>
</feature>
<evidence type="ECO:0000256" key="7">
    <source>
        <dbReference type="SAM" id="Phobius"/>
    </source>
</evidence>
<evidence type="ECO:0000313" key="9">
    <source>
        <dbReference type="EMBL" id="AVR89309.1"/>
    </source>
</evidence>
<sequence>MSCGTPVSMVASRPAPRRRPALARLGEAMRRHRGWIVGIQWAVLAVYLFLVVTPAFLPLPDSRARLWDDLTLFAQFVFWGLWWPFVLLSMMLMGRVWCGVLCPEGFLAEQASRVGLGRPVPRWIKWGGWPFVAFVLTTVYGQLVSVYEYAQAALLVLGGSTVAAVAVGLVYGRGKRVWCRHLCPVSGVFGLLARLAPVHFRTDRAAWEAAPARKGGAVDCAPLVDIRRMESASDCHMCGRCAGHRDAVSLAARLPGSEVARLRGTDVQPWEVRLLVFGVIGTAIGAFQWSASPWFVRAKLAVAEWLVEREAFALFGSDIPWWLLTHYPEASDVFTWLDGLMILAYIGAAALLIGGWISLWLRVAGLALGEARAHLRLAYALIPLGGVGVFLGLSALTVTLLAAEGVVIPALPLWRGGLLALATAASLALAVVQLRRAPPSAARRGAAFAAFAVATAGAVLPWVTMFYLW</sequence>
<dbReference type="Pfam" id="PF12801">
    <property type="entry name" value="Fer4_5"/>
    <property type="match status" value="2"/>
</dbReference>
<evidence type="ECO:0000313" key="10">
    <source>
        <dbReference type="Proteomes" id="UP000241885"/>
    </source>
</evidence>
<evidence type="ECO:0000256" key="5">
    <source>
        <dbReference type="ARBA" id="ARBA00023004"/>
    </source>
</evidence>
<dbReference type="KEGG" id="tak:Tharo_2412"/>
<proteinExistence type="predicted"/>
<evidence type="ECO:0000256" key="2">
    <source>
        <dbReference type="ARBA" id="ARBA00022485"/>
    </source>
</evidence>
<feature type="transmembrane region" description="Helical" evidence="7">
    <location>
        <begin position="272"/>
        <end position="291"/>
    </location>
</feature>
<keyword evidence="3" id="KW-0479">Metal-binding</keyword>
<dbReference type="AlphaFoldDB" id="A0A2R4BPQ4"/>
<dbReference type="InterPro" id="IPR051684">
    <property type="entry name" value="Electron_Trans/Redox"/>
</dbReference>
<organism evidence="9 10">
    <name type="scientific">Thauera aromatica K172</name>
    <dbReference type="NCBI Taxonomy" id="44139"/>
    <lineage>
        <taxon>Bacteria</taxon>
        <taxon>Pseudomonadati</taxon>
        <taxon>Pseudomonadota</taxon>
        <taxon>Betaproteobacteria</taxon>
        <taxon>Rhodocyclales</taxon>
        <taxon>Zoogloeaceae</taxon>
        <taxon>Thauera</taxon>
    </lineage>
</organism>
<evidence type="ECO:0000256" key="6">
    <source>
        <dbReference type="ARBA" id="ARBA00023014"/>
    </source>
</evidence>
<name>A0A2R4BPQ4_THAAR</name>
<feature type="transmembrane region" description="Helical" evidence="7">
    <location>
        <begin position="123"/>
        <end position="143"/>
    </location>
</feature>
<dbReference type="InterPro" id="IPR017896">
    <property type="entry name" value="4Fe4S_Fe-S-bd"/>
</dbReference>
<dbReference type="PANTHER" id="PTHR30176">
    <property type="entry name" value="FERREDOXIN-TYPE PROTEIN NAPH"/>
    <property type="match status" value="1"/>
</dbReference>
<gene>
    <name evidence="9" type="ORF">Tharo_2412</name>
</gene>
<keyword evidence="10" id="KW-1185">Reference proteome</keyword>
<keyword evidence="7" id="KW-1133">Transmembrane helix</keyword>
<dbReference type="GO" id="GO:0051539">
    <property type="term" value="F:4 iron, 4 sulfur cluster binding"/>
    <property type="evidence" value="ECO:0007669"/>
    <property type="project" value="UniProtKB-KW"/>
</dbReference>
<feature type="transmembrane region" description="Helical" evidence="7">
    <location>
        <begin position="413"/>
        <end position="434"/>
    </location>
</feature>
<dbReference type="PANTHER" id="PTHR30176:SF3">
    <property type="entry name" value="FERREDOXIN-TYPE PROTEIN NAPH"/>
    <property type="match status" value="1"/>
</dbReference>
<dbReference type="GO" id="GO:0005886">
    <property type="term" value="C:plasma membrane"/>
    <property type="evidence" value="ECO:0007669"/>
    <property type="project" value="TreeGrafter"/>
</dbReference>